<dbReference type="EMBL" id="VIKR01000004">
    <property type="protein sequence ID" value="TQV72873.1"/>
    <property type="molecule type" value="Genomic_DNA"/>
</dbReference>
<evidence type="ECO:0000259" key="12">
    <source>
        <dbReference type="Pfam" id="PF04552"/>
    </source>
</evidence>
<keyword evidence="9 10" id="KW-0804">Transcription</keyword>
<dbReference type="GO" id="GO:0000428">
    <property type="term" value="C:DNA-directed RNA polymerase complex"/>
    <property type="evidence" value="ECO:0007669"/>
    <property type="project" value="UniProtKB-KW"/>
</dbReference>
<name>A0A545T6M3_9GAMM</name>
<feature type="compositionally biased region" description="Polar residues" evidence="11">
    <location>
        <begin position="108"/>
        <end position="119"/>
    </location>
</feature>
<evidence type="ECO:0000259" key="13">
    <source>
        <dbReference type="Pfam" id="PF04963"/>
    </source>
</evidence>
<evidence type="ECO:0000313" key="14">
    <source>
        <dbReference type="EMBL" id="TQV72873.1"/>
    </source>
</evidence>
<evidence type="ECO:0000256" key="1">
    <source>
        <dbReference type="ARBA" id="ARBA00008798"/>
    </source>
</evidence>
<dbReference type="PANTHER" id="PTHR32248">
    <property type="entry name" value="RNA POLYMERASE SIGMA-54 FACTOR"/>
    <property type="match status" value="1"/>
</dbReference>
<dbReference type="PROSITE" id="PS00718">
    <property type="entry name" value="SIGMA54_2"/>
    <property type="match status" value="1"/>
</dbReference>
<organism evidence="14 15">
    <name type="scientific">Aliikangiella marina</name>
    <dbReference type="NCBI Taxonomy" id="1712262"/>
    <lineage>
        <taxon>Bacteria</taxon>
        <taxon>Pseudomonadati</taxon>
        <taxon>Pseudomonadota</taxon>
        <taxon>Gammaproteobacteria</taxon>
        <taxon>Oceanospirillales</taxon>
        <taxon>Pleioneaceae</taxon>
        <taxon>Aliikangiella</taxon>
    </lineage>
</organism>
<dbReference type="InterPro" id="IPR007634">
    <property type="entry name" value="RNA_pol_sigma_54_DNA-bd"/>
</dbReference>
<feature type="compositionally biased region" description="Low complexity" evidence="11">
    <location>
        <begin position="54"/>
        <end position="77"/>
    </location>
</feature>
<evidence type="ECO:0000256" key="10">
    <source>
        <dbReference type="PIRNR" id="PIRNR000774"/>
    </source>
</evidence>
<evidence type="ECO:0000256" key="4">
    <source>
        <dbReference type="ARBA" id="ARBA00022679"/>
    </source>
</evidence>
<dbReference type="Pfam" id="PF04963">
    <property type="entry name" value="Sigma54_CBD"/>
    <property type="match status" value="1"/>
</dbReference>
<dbReference type="PROSITE" id="PS00717">
    <property type="entry name" value="SIGMA54_1"/>
    <property type="match status" value="1"/>
</dbReference>
<dbReference type="InterPro" id="IPR000394">
    <property type="entry name" value="RNA_pol_sigma_54"/>
</dbReference>
<feature type="domain" description="RNA polymerase sigma factor 54 core-binding" evidence="13">
    <location>
        <begin position="123"/>
        <end position="324"/>
    </location>
</feature>
<dbReference type="InterPro" id="IPR007046">
    <property type="entry name" value="RNA_pol_sigma_54_core-bd"/>
</dbReference>
<accession>A0A545T6M3</accession>
<evidence type="ECO:0000256" key="3">
    <source>
        <dbReference type="ARBA" id="ARBA00022478"/>
    </source>
</evidence>
<proteinExistence type="inferred from homology"/>
<dbReference type="NCBIfam" id="NF009118">
    <property type="entry name" value="PRK12469.1"/>
    <property type="match status" value="1"/>
</dbReference>
<dbReference type="FunFam" id="1.10.10.60:FF:000045">
    <property type="entry name" value="RNA polymerase sigma-54 factor"/>
    <property type="match status" value="1"/>
</dbReference>
<dbReference type="PANTHER" id="PTHR32248:SF4">
    <property type="entry name" value="RNA POLYMERASE SIGMA-54 FACTOR"/>
    <property type="match status" value="1"/>
</dbReference>
<dbReference type="PIRSF" id="PIRSF000774">
    <property type="entry name" value="RpoN"/>
    <property type="match status" value="1"/>
</dbReference>
<dbReference type="GO" id="GO:0001216">
    <property type="term" value="F:DNA-binding transcription activator activity"/>
    <property type="evidence" value="ECO:0007669"/>
    <property type="project" value="InterPro"/>
</dbReference>
<protein>
    <recommendedName>
        <fullName evidence="2 10">RNA polymerase sigma-54 factor</fullName>
    </recommendedName>
</protein>
<dbReference type="Gene3D" id="1.10.10.60">
    <property type="entry name" value="Homeodomain-like"/>
    <property type="match status" value="1"/>
</dbReference>
<gene>
    <name evidence="14" type="ORF">FLL45_15520</name>
</gene>
<feature type="region of interest" description="Disordered" evidence="11">
    <location>
        <begin position="108"/>
        <end position="128"/>
    </location>
</feature>
<evidence type="ECO:0000256" key="9">
    <source>
        <dbReference type="ARBA" id="ARBA00023163"/>
    </source>
</evidence>
<evidence type="ECO:0000256" key="11">
    <source>
        <dbReference type="SAM" id="MobiDB-lite"/>
    </source>
</evidence>
<evidence type="ECO:0000256" key="7">
    <source>
        <dbReference type="ARBA" id="ARBA00023082"/>
    </source>
</evidence>
<dbReference type="PRINTS" id="PR00045">
    <property type="entry name" value="SIGMA54FCT"/>
</dbReference>
<evidence type="ECO:0000256" key="8">
    <source>
        <dbReference type="ARBA" id="ARBA00023125"/>
    </source>
</evidence>
<dbReference type="Pfam" id="PF00309">
    <property type="entry name" value="Sigma54_AID"/>
    <property type="match status" value="1"/>
</dbReference>
<dbReference type="PROSITE" id="PS50044">
    <property type="entry name" value="SIGMA54_3"/>
    <property type="match status" value="1"/>
</dbReference>
<keyword evidence="8 10" id="KW-0238">DNA-binding</keyword>
<dbReference type="Gene3D" id="1.10.10.1330">
    <property type="entry name" value="RNA polymerase sigma-54 factor, core-binding domain"/>
    <property type="match status" value="1"/>
</dbReference>
<dbReference type="Proteomes" id="UP000317839">
    <property type="component" value="Unassembled WGS sequence"/>
</dbReference>
<dbReference type="GO" id="GO:0016987">
    <property type="term" value="F:sigma factor activity"/>
    <property type="evidence" value="ECO:0007669"/>
    <property type="project" value="UniProtKB-KW"/>
</dbReference>
<evidence type="ECO:0000256" key="6">
    <source>
        <dbReference type="ARBA" id="ARBA00023015"/>
    </source>
</evidence>
<dbReference type="GO" id="GO:0003677">
    <property type="term" value="F:DNA binding"/>
    <property type="evidence" value="ECO:0007669"/>
    <property type="project" value="UniProtKB-KW"/>
</dbReference>
<keyword evidence="6 10" id="KW-0805">Transcription regulation</keyword>
<dbReference type="RefSeq" id="WP_142943000.1">
    <property type="nucleotide sequence ID" value="NZ_VIKR01000004.1"/>
</dbReference>
<dbReference type="NCBIfam" id="TIGR02395">
    <property type="entry name" value="rpoN_sigma"/>
    <property type="match status" value="1"/>
</dbReference>
<dbReference type="Pfam" id="PF04552">
    <property type="entry name" value="Sigma54_DBD"/>
    <property type="match status" value="1"/>
</dbReference>
<dbReference type="InterPro" id="IPR038709">
    <property type="entry name" value="RpoN_core-bd_sf"/>
</dbReference>
<keyword evidence="7 10" id="KW-0731">Sigma factor</keyword>
<evidence type="ECO:0000313" key="15">
    <source>
        <dbReference type="Proteomes" id="UP000317839"/>
    </source>
</evidence>
<dbReference type="GO" id="GO:0006352">
    <property type="term" value="P:DNA-templated transcription initiation"/>
    <property type="evidence" value="ECO:0007669"/>
    <property type="project" value="InterPro"/>
</dbReference>
<sequence length="498" mass="55549">MKQSLQLKISQSLTMTPQLQQAIKLLQLSSLDLQSEIQEILDSNPLLEGESNEEGISSESDSNSSTNETSDAANNAEITDSSDKLADDKITNDLETDSQWEDWGYVSQGTTSAQNSDPNSHYEYQGETSESLQDQLQWQVEMMNLSEVDLAIATVLIDAIDERGYVRAPLEDVVEMMHEELESDEDEQTVEIEEVKAVLHLLQSFEPAGIAARDLKECLQIQLKRLDETTAESTLAAKLLDSEFELLSSRNYRQIMRNMGISESQLKGALSIIQSLDPRPGNQINQNTAQYITPDVFVKKDSKGIWTVELNGGCTPKLKINDAYAALIKRADNSADNVYLKNNLQDAKWFIKSLQSRNETLLKVASSIVEKQVGFLEYGEEAMKPLVLNDIAEEVEMHESTISRVTTQKYMHTPRGIFELKYFFSSHVGTTSGGEASSTAIRAVIKKLIGAENEAKPLSDSKLANLLNEQGIKVARRTVAKYREAMSIPPSNERKKLI</sequence>
<evidence type="ECO:0000256" key="5">
    <source>
        <dbReference type="ARBA" id="ARBA00022695"/>
    </source>
</evidence>
<dbReference type="OrthoDB" id="9814402at2"/>
<feature type="domain" description="RNA polymerase sigma factor 54 DNA-binding" evidence="12">
    <location>
        <begin position="339"/>
        <end position="496"/>
    </location>
</feature>
<reference evidence="14 15" key="1">
    <citation type="submission" date="2019-06" db="EMBL/GenBank/DDBJ databases">
        <title>Draft genome of Aliikangiella marina GYP-15.</title>
        <authorList>
            <person name="Wang G."/>
        </authorList>
    </citation>
    <scope>NUCLEOTIDE SEQUENCE [LARGE SCALE GENOMIC DNA]</scope>
    <source>
        <strain evidence="14 15">GYP-15</strain>
    </source>
</reference>
<keyword evidence="4 10" id="KW-0808">Transferase</keyword>
<evidence type="ECO:0000256" key="2">
    <source>
        <dbReference type="ARBA" id="ARBA00019942"/>
    </source>
</evidence>
<keyword evidence="5 10" id="KW-0548">Nucleotidyltransferase</keyword>
<dbReference type="GO" id="GO:0016779">
    <property type="term" value="F:nucleotidyltransferase activity"/>
    <property type="evidence" value="ECO:0007669"/>
    <property type="project" value="UniProtKB-KW"/>
</dbReference>
<comment type="function">
    <text evidence="10">Sigma factors are initiation factors that promote the attachment of RNA polymerase to specific initiation sites and are then released.</text>
</comment>
<keyword evidence="15" id="KW-1185">Reference proteome</keyword>
<comment type="caution">
    <text evidence="14">The sequence shown here is derived from an EMBL/GenBank/DDBJ whole genome shotgun (WGS) entry which is preliminary data.</text>
</comment>
<keyword evidence="3 10" id="KW-0240">DNA-directed RNA polymerase</keyword>
<feature type="region of interest" description="Disordered" evidence="11">
    <location>
        <begin position="44"/>
        <end position="87"/>
    </location>
</feature>
<dbReference type="NCBIfam" id="NF004595">
    <property type="entry name" value="PRK05932.1-2"/>
    <property type="match status" value="1"/>
</dbReference>
<dbReference type="AlphaFoldDB" id="A0A545T6M3"/>
<comment type="similarity">
    <text evidence="1 10">Belongs to the sigma-54 factor family.</text>
</comment>